<proteinExistence type="predicted"/>
<dbReference type="AlphaFoldDB" id="A0AAW3T9Y3"/>
<reference evidence="3 4" key="1">
    <citation type="submission" date="2020-07" db="EMBL/GenBank/DDBJ databases">
        <title>Above-ground endophytic microbial communities from plants in different locations in the United States.</title>
        <authorList>
            <person name="Frank C."/>
        </authorList>
    </citation>
    <scope>NUCLEOTIDE SEQUENCE [LARGE SCALE GENOMIC DNA]</scope>
    <source>
        <strain evidence="3 4">WPL5_2</strain>
    </source>
</reference>
<organism evidence="3 4">
    <name type="scientific">Curtobacterium pusillum</name>
    <dbReference type="NCBI Taxonomy" id="69373"/>
    <lineage>
        <taxon>Bacteria</taxon>
        <taxon>Bacillati</taxon>
        <taxon>Actinomycetota</taxon>
        <taxon>Actinomycetes</taxon>
        <taxon>Micrococcales</taxon>
        <taxon>Microbacteriaceae</taxon>
        <taxon>Curtobacterium</taxon>
    </lineage>
</organism>
<gene>
    <name evidence="3" type="ORF">FHW23_003010</name>
</gene>
<comment type="caution">
    <text evidence="3">The sequence shown here is derived from an EMBL/GenBank/DDBJ whole genome shotgun (WGS) entry which is preliminary data.</text>
</comment>
<dbReference type="RefSeq" id="WP_338085163.1">
    <property type="nucleotide sequence ID" value="NZ_JACGXP010000005.1"/>
</dbReference>
<dbReference type="SUPFAM" id="SSF81995">
    <property type="entry name" value="beta-sandwich domain of Sec23/24"/>
    <property type="match status" value="1"/>
</dbReference>
<dbReference type="PANTHER" id="PTHR34980">
    <property type="entry name" value="INNER MEMBRANE PROTEIN-RELATED-RELATED"/>
    <property type="match status" value="1"/>
</dbReference>
<accession>A0AAW3T9Y3</accession>
<feature type="region of interest" description="Disordered" evidence="1">
    <location>
        <begin position="1"/>
        <end position="28"/>
    </location>
</feature>
<keyword evidence="2" id="KW-0812">Transmembrane</keyword>
<feature type="transmembrane region" description="Helical" evidence="2">
    <location>
        <begin position="118"/>
        <end position="136"/>
    </location>
</feature>
<feature type="transmembrane region" description="Helical" evidence="2">
    <location>
        <begin position="85"/>
        <end position="106"/>
    </location>
</feature>
<sequence>MSDQYPPQGPYGQQPYGGQNPYGQHRYGQQPYGGQNPYGVPTPNGQQQGQPPLWAPWYGIPFPQAFLRFWKKYVRFDGRASRSEYWFWALWYVIGSAAIGIVGSGFDVLPFADDWSSQLVRLWGLACFVGYVALTVRRLHDVNLSGYFAFFFLFPPIGVLFSLIVGLLGTVPQGQRFDRPDRG</sequence>
<protein>
    <submittedName>
        <fullName evidence="3">Uncharacterized membrane protein YhaH (DUF805 family)</fullName>
    </submittedName>
</protein>
<evidence type="ECO:0000256" key="1">
    <source>
        <dbReference type="SAM" id="MobiDB-lite"/>
    </source>
</evidence>
<dbReference type="GO" id="GO:0005886">
    <property type="term" value="C:plasma membrane"/>
    <property type="evidence" value="ECO:0007669"/>
    <property type="project" value="TreeGrafter"/>
</dbReference>
<keyword evidence="2" id="KW-0472">Membrane</keyword>
<dbReference type="Proteomes" id="UP000590225">
    <property type="component" value="Unassembled WGS sequence"/>
</dbReference>
<dbReference type="InterPro" id="IPR008523">
    <property type="entry name" value="DUF805"/>
</dbReference>
<feature type="transmembrane region" description="Helical" evidence="2">
    <location>
        <begin position="148"/>
        <end position="171"/>
    </location>
</feature>
<dbReference type="Pfam" id="PF05656">
    <property type="entry name" value="DUF805"/>
    <property type="match status" value="1"/>
</dbReference>
<evidence type="ECO:0000256" key="2">
    <source>
        <dbReference type="SAM" id="Phobius"/>
    </source>
</evidence>
<name>A0AAW3T9Y3_9MICO</name>
<evidence type="ECO:0000313" key="3">
    <source>
        <dbReference type="EMBL" id="MBA8991732.1"/>
    </source>
</evidence>
<keyword evidence="2" id="KW-1133">Transmembrane helix</keyword>
<evidence type="ECO:0000313" key="4">
    <source>
        <dbReference type="Proteomes" id="UP000590225"/>
    </source>
</evidence>
<dbReference type="EMBL" id="JACGXP010000005">
    <property type="protein sequence ID" value="MBA8991732.1"/>
    <property type="molecule type" value="Genomic_DNA"/>
</dbReference>
<dbReference type="PANTHER" id="PTHR34980:SF2">
    <property type="entry name" value="INNER MEMBRANE PROTEIN YHAH-RELATED"/>
    <property type="match status" value="1"/>
</dbReference>